<gene>
    <name evidence="1" type="ORF">GQ607_003994</name>
</gene>
<reference evidence="1 2" key="1">
    <citation type="submission" date="2019-12" db="EMBL/GenBank/DDBJ databases">
        <title>A genome sequence resource for the geographically widespread anthracnose pathogen Colletotrichum asianum.</title>
        <authorList>
            <person name="Meng Y."/>
        </authorList>
    </citation>
    <scope>NUCLEOTIDE SEQUENCE [LARGE SCALE GENOMIC DNA]</scope>
    <source>
        <strain evidence="1 2">ICMP 18580</strain>
    </source>
</reference>
<organism evidence="1 2">
    <name type="scientific">Colletotrichum asianum</name>
    <dbReference type="NCBI Taxonomy" id="702518"/>
    <lineage>
        <taxon>Eukaryota</taxon>
        <taxon>Fungi</taxon>
        <taxon>Dikarya</taxon>
        <taxon>Ascomycota</taxon>
        <taxon>Pezizomycotina</taxon>
        <taxon>Sordariomycetes</taxon>
        <taxon>Hypocreomycetidae</taxon>
        <taxon>Glomerellales</taxon>
        <taxon>Glomerellaceae</taxon>
        <taxon>Colletotrichum</taxon>
        <taxon>Colletotrichum gloeosporioides species complex</taxon>
    </lineage>
</organism>
<keyword evidence="2" id="KW-1185">Reference proteome</keyword>
<comment type="caution">
    <text evidence="1">The sequence shown here is derived from an EMBL/GenBank/DDBJ whole genome shotgun (WGS) entry which is preliminary data.</text>
</comment>
<protein>
    <submittedName>
        <fullName evidence="1">Uncharacterized protein</fullName>
    </submittedName>
</protein>
<sequence>MPPSQPGVVRSYIPWCYANSGPVKKELDKRLGAHKYSLSARGGQFIVDGPRKLSQVNHDYNDLLSGNQMLIL</sequence>
<evidence type="ECO:0000313" key="2">
    <source>
        <dbReference type="Proteomes" id="UP000434172"/>
    </source>
</evidence>
<dbReference type="OrthoDB" id="4788898at2759"/>
<accession>A0A8H3ZV11</accession>
<dbReference type="AlphaFoldDB" id="A0A8H3ZV11"/>
<evidence type="ECO:0000313" key="1">
    <source>
        <dbReference type="EMBL" id="KAF0328582.1"/>
    </source>
</evidence>
<dbReference type="Proteomes" id="UP000434172">
    <property type="component" value="Unassembled WGS sequence"/>
</dbReference>
<name>A0A8H3ZV11_9PEZI</name>
<proteinExistence type="predicted"/>
<dbReference type="EMBL" id="WOWK01000016">
    <property type="protein sequence ID" value="KAF0328582.1"/>
    <property type="molecule type" value="Genomic_DNA"/>
</dbReference>